<dbReference type="InterPro" id="IPR011990">
    <property type="entry name" value="TPR-like_helical_dom_sf"/>
</dbReference>
<keyword evidence="1" id="KW-0677">Repeat</keyword>
<feature type="repeat" description="TPR" evidence="3">
    <location>
        <begin position="30"/>
        <end position="63"/>
    </location>
</feature>
<dbReference type="PROSITE" id="PS50293">
    <property type="entry name" value="TPR_REGION"/>
    <property type="match status" value="1"/>
</dbReference>
<dbReference type="SMART" id="SM00028">
    <property type="entry name" value="TPR"/>
    <property type="match status" value="1"/>
</dbReference>
<name>A0A820H5U1_9BILA</name>
<dbReference type="InterPro" id="IPR019734">
    <property type="entry name" value="TPR_rpt"/>
</dbReference>
<protein>
    <recommendedName>
        <fullName evidence="6">Kinesin light chain</fullName>
    </recommendedName>
</protein>
<dbReference type="Gene3D" id="1.25.40.10">
    <property type="entry name" value="Tetratricopeptide repeat domain"/>
    <property type="match status" value="1"/>
</dbReference>
<keyword evidence="2 3" id="KW-0802">TPR repeat</keyword>
<reference evidence="4" key="1">
    <citation type="submission" date="2021-02" db="EMBL/GenBank/DDBJ databases">
        <authorList>
            <person name="Nowell W R."/>
        </authorList>
    </citation>
    <scope>NUCLEOTIDE SEQUENCE</scope>
</reference>
<dbReference type="AlphaFoldDB" id="A0A820H5U1"/>
<evidence type="ECO:0000256" key="3">
    <source>
        <dbReference type="PROSITE-ProRule" id="PRU00339"/>
    </source>
</evidence>
<dbReference type="PROSITE" id="PS50005">
    <property type="entry name" value="TPR"/>
    <property type="match status" value="1"/>
</dbReference>
<evidence type="ECO:0008006" key="6">
    <source>
        <dbReference type="Google" id="ProtNLM"/>
    </source>
</evidence>
<proteinExistence type="predicted"/>
<dbReference type="PANTHER" id="PTHR45641:SF19">
    <property type="entry name" value="NEPHROCYSTIN-3"/>
    <property type="match status" value="1"/>
</dbReference>
<evidence type="ECO:0000256" key="2">
    <source>
        <dbReference type="ARBA" id="ARBA00022803"/>
    </source>
</evidence>
<dbReference type="SUPFAM" id="SSF48452">
    <property type="entry name" value="TPR-like"/>
    <property type="match status" value="1"/>
</dbReference>
<comment type="caution">
    <text evidence="4">The sequence shown here is derived from an EMBL/GenBank/DDBJ whole genome shotgun (WGS) entry which is preliminary data.</text>
</comment>
<dbReference type="Pfam" id="PF13424">
    <property type="entry name" value="TPR_12"/>
    <property type="match status" value="1"/>
</dbReference>
<evidence type="ECO:0000313" key="5">
    <source>
        <dbReference type="Proteomes" id="UP000663836"/>
    </source>
</evidence>
<accession>A0A820H5U1</accession>
<evidence type="ECO:0000313" key="4">
    <source>
        <dbReference type="EMBL" id="CAF4287646.1"/>
    </source>
</evidence>
<organism evidence="4 5">
    <name type="scientific">Rotaria sordida</name>
    <dbReference type="NCBI Taxonomy" id="392033"/>
    <lineage>
        <taxon>Eukaryota</taxon>
        <taxon>Metazoa</taxon>
        <taxon>Spiralia</taxon>
        <taxon>Gnathifera</taxon>
        <taxon>Rotifera</taxon>
        <taxon>Eurotatoria</taxon>
        <taxon>Bdelloidea</taxon>
        <taxon>Philodinida</taxon>
        <taxon>Philodinidae</taxon>
        <taxon>Rotaria</taxon>
    </lineage>
</organism>
<evidence type="ECO:0000256" key="1">
    <source>
        <dbReference type="ARBA" id="ARBA00022737"/>
    </source>
</evidence>
<gene>
    <name evidence="4" type="ORF">JBS370_LOCUS39967</name>
</gene>
<sequence length="81" mass="9277">MGDYSKALEFYEKVHQIKEKALPPNHPELATSYNNIGTVYNNMGDYSKALEFYEKSHQIYEKALPPNHPDLATSYNNIGQV</sequence>
<dbReference type="PANTHER" id="PTHR45641">
    <property type="entry name" value="TETRATRICOPEPTIDE REPEAT PROTEIN (AFU_ORTHOLOGUE AFUA_6G03870)"/>
    <property type="match status" value="1"/>
</dbReference>
<feature type="non-terminal residue" evidence="4">
    <location>
        <position position="81"/>
    </location>
</feature>
<dbReference type="Proteomes" id="UP000663836">
    <property type="component" value="Unassembled WGS sequence"/>
</dbReference>
<dbReference type="EMBL" id="CAJOBD010031913">
    <property type="protein sequence ID" value="CAF4287646.1"/>
    <property type="molecule type" value="Genomic_DNA"/>
</dbReference>